<feature type="coiled-coil region" evidence="1">
    <location>
        <begin position="102"/>
        <end position="132"/>
    </location>
</feature>
<dbReference type="SUPFAM" id="SSF158791">
    <property type="entry name" value="MgtE N-terminal domain-like"/>
    <property type="match status" value="1"/>
</dbReference>
<dbReference type="STRING" id="1454373.ACMU_02195"/>
<proteinExistence type="predicted"/>
<dbReference type="OrthoDB" id="9791432at2"/>
<evidence type="ECO:0000313" key="2">
    <source>
        <dbReference type="EMBL" id="KAJ57333.1"/>
    </source>
</evidence>
<keyword evidence="1" id="KW-0175">Coiled coil</keyword>
<name>A0A037ZP56_9RHOB</name>
<gene>
    <name evidence="2" type="ORF">ACMU_02195</name>
</gene>
<reference evidence="2 3" key="1">
    <citation type="submission" date="2014-03" db="EMBL/GenBank/DDBJ databases">
        <title>Draft Genome Sequence of Actibacterium mucosum KCTC 23349, a Marine Alphaproteobacterium with Complex Ionic Requirements Isolated from Mediterranean Seawater at Malvarrosa Beach, Valencia, Spain.</title>
        <authorList>
            <person name="Arahal D.R."/>
            <person name="Shao Z."/>
            <person name="Lai Q."/>
            <person name="Pujalte M.J."/>
        </authorList>
    </citation>
    <scope>NUCLEOTIDE SEQUENCE [LARGE SCALE GENOMIC DNA]</scope>
    <source>
        <strain evidence="2 3">KCTC 23349</strain>
    </source>
</reference>
<keyword evidence="3" id="KW-1185">Reference proteome</keyword>
<dbReference type="Proteomes" id="UP000026249">
    <property type="component" value="Unassembled WGS sequence"/>
</dbReference>
<protein>
    <recommendedName>
        <fullName evidence="4">Magnesium transporter MgtE intracellular domain-containing protein</fullName>
    </recommendedName>
</protein>
<accession>A0A037ZP56</accession>
<dbReference type="AlphaFoldDB" id="A0A037ZP56"/>
<comment type="caution">
    <text evidence="2">The sequence shown here is derived from an EMBL/GenBank/DDBJ whole genome shotgun (WGS) entry which is preliminary data.</text>
</comment>
<organism evidence="2 3">
    <name type="scientific">Actibacterium mucosum KCTC 23349</name>
    <dbReference type="NCBI Taxonomy" id="1454373"/>
    <lineage>
        <taxon>Bacteria</taxon>
        <taxon>Pseudomonadati</taxon>
        <taxon>Pseudomonadota</taxon>
        <taxon>Alphaproteobacteria</taxon>
        <taxon>Rhodobacterales</taxon>
        <taxon>Roseobacteraceae</taxon>
        <taxon>Actibacterium</taxon>
    </lineage>
</organism>
<evidence type="ECO:0000256" key="1">
    <source>
        <dbReference type="SAM" id="Coils"/>
    </source>
</evidence>
<dbReference type="RefSeq" id="WP_035255629.1">
    <property type="nucleotide sequence ID" value="NZ_JFKE01000001.1"/>
</dbReference>
<evidence type="ECO:0008006" key="4">
    <source>
        <dbReference type="Google" id="ProtNLM"/>
    </source>
</evidence>
<dbReference type="EMBL" id="JFKE01000001">
    <property type="protein sequence ID" value="KAJ57333.1"/>
    <property type="molecule type" value="Genomic_DNA"/>
</dbReference>
<evidence type="ECO:0000313" key="3">
    <source>
        <dbReference type="Proteomes" id="UP000026249"/>
    </source>
</evidence>
<sequence>MTKRAKLTKRGSRGALVAVAVLLALSGGMRLGNGTGQALAREVEALGDLVGQPKVQTVHRTGACTLEDGVAPLLERLQSRELILDAREADLNERARTLDLIAADVEKRIAVLEQAEMKLRATISVAEEAAEKDIAKLTSVYENMKPKEAARLFEEMAPGFAAGFLGRMRPDAAAAVLAGMSPGAAYQISAILAGRNADVPTE</sequence>